<proteinExistence type="predicted"/>
<protein>
    <submittedName>
        <fullName evidence="2">Phosphoglycerate mutase</fullName>
    </submittedName>
</protein>
<reference evidence="2" key="1">
    <citation type="journal article" date="2014" name="Int. J. Syst. Evol. Microbiol.">
        <title>Complete genome sequence of Corynebacterium casei LMG S-19264T (=DSM 44701T), isolated from a smear-ripened cheese.</title>
        <authorList>
            <consortium name="US DOE Joint Genome Institute (JGI-PGF)"/>
            <person name="Walter F."/>
            <person name="Albersmeier A."/>
            <person name="Kalinowski J."/>
            <person name="Ruckert C."/>
        </authorList>
    </citation>
    <scope>NUCLEOTIDE SEQUENCE</scope>
    <source>
        <strain evidence="2">JCM 4637</strain>
    </source>
</reference>
<dbReference type="SMART" id="SM00855">
    <property type="entry name" value="PGAM"/>
    <property type="match status" value="1"/>
</dbReference>
<dbReference type="CDD" id="cd07067">
    <property type="entry name" value="HP_PGM_like"/>
    <property type="match status" value="1"/>
</dbReference>
<reference evidence="2" key="2">
    <citation type="submission" date="2020-09" db="EMBL/GenBank/DDBJ databases">
        <authorList>
            <person name="Sun Q."/>
            <person name="Ohkuma M."/>
        </authorList>
    </citation>
    <scope>NUCLEOTIDE SEQUENCE</scope>
    <source>
        <strain evidence="2">JCM 4637</strain>
    </source>
</reference>
<evidence type="ECO:0000313" key="3">
    <source>
        <dbReference type="Proteomes" id="UP000638353"/>
    </source>
</evidence>
<dbReference type="GO" id="GO:0016791">
    <property type="term" value="F:phosphatase activity"/>
    <property type="evidence" value="ECO:0007669"/>
    <property type="project" value="TreeGrafter"/>
</dbReference>
<dbReference type="Gene3D" id="3.40.50.1240">
    <property type="entry name" value="Phosphoglycerate mutase-like"/>
    <property type="match status" value="1"/>
</dbReference>
<sequence>MRTLYVVTHPEATHHVEGVVGGWHDSHLTPAGLRAADAIARALRDRIPEDTEVEVHSSDLHRTRETADAIAALFHVKPHLDPRLREKSYGEAGGRPQEWLDRRFVPPPPTGERMDHDEGVPGSETKLAWARRLYEATDAILAGPCAHQIVVTHGGSITFVIAAWIKVPLASADHVSFRAPSGSITTLHEDDFFHNRQLTTLGDTAHLTGSSTSQRRS</sequence>
<dbReference type="InterPro" id="IPR050275">
    <property type="entry name" value="PGM_Phosphatase"/>
</dbReference>
<dbReference type="Pfam" id="PF00300">
    <property type="entry name" value="His_Phos_1"/>
    <property type="match status" value="1"/>
</dbReference>
<feature type="region of interest" description="Disordered" evidence="1">
    <location>
        <begin position="89"/>
        <end position="122"/>
    </location>
</feature>
<dbReference type="PANTHER" id="PTHR48100:SF1">
    <property type="entry name" value="HISTIDINE PHOSPHATASE FAMILY PROTEIN-RELATED"/>
    <property type="match status" value="1"/>
</dbReference>
<evidence type="ECO:0000313" key="2">
    <source>
        <dbReference type="EMBL" id="GHC98833.1"/>
    </source>
</evidence>
<dbReference type="PANTHER" id="PTHR48100">
    <property type="entry name" value="BROAD-SPECIFICITY PHOSPHATASE YOR283W-RELATED"/>
    <property type="match status" value="1"/>
</dbReference>
<name>A0A918WZL5_9ACTN</name>
<dbReference type="SUPFAM" id="SSF53254">
    <property type="entry name" value="Phosphoglycerate mutase-like"/>
    <property type="match status" value="1"/>
</dbReference>
<dbReference type="InterPro" id="IPR013078">
    <property type="entry name" value="His_Pase_superF_clade-1"/>
</dbReference>
<accession>A0A918WZL5</accession>
<dbReference type="EMBL" id="BMVC01000008">
    <property type="protein sequence ID" value="GHC98833.1"/>
    <property type="molecule type" value="Genomic_DNA"/>
</dbReference>
<organism evidence="2 3">
    <name type="scientific">Streptomyces finlayi</name>
    <dbReference type="NCBI Taxonomy" id="67296"/>
    <lineage>
        <taxon>Bacteria</taxon>
        <taxon>Bacillati</taxon>
        <taxon>Actinomycetota</taxon>
        <taxon>Actinomycetes</taxon>
        <taxon>Kitasatosporales</taxon>
        <taxon>Streptomycetaceae</taxon>
        <taxon>Streptomyces</taxon>
    </lineage>
</organism>
<dbReference type="RefSeq" id="WP_189824799.1">
    <property type="nucleotide sequence ID" value="NZ_BMVC01000008.1"/>
</dbReference>
<gene>
    <name evidence="2" type="ORF">GCM10010334_41690</name>
</gene>
<dbReference type="InterPro" id="IPR029033">
    <property type="entry name" value="His_PPase_superfam"/>
</dbReference>
<dbReference type="AlphaFoldDB" id="A0A918WZL5"/>
<comment type="caution">
    <text evidence="2">The sequence shown here is derived from an EMBL/GenBank/DDBJ whole genome shotgun (WGS) entry which is preliminary data.</text>
</comment>
<dbReference type="Proteomes" id="UP000638353">
    <property type="component" value="Unassembled WGS sequence"/>
</dbReference>
<dbReference type="GO" id="GO:0005737">
    <property type="term" value="C:cytoplasm"/>
    <property type="evidence" value="ECO:0007669"/>
    <property type="project" value="TreeGrafter"/>
</dbReference>
<evidence type="ECO:0000256" key="1">
    <source>
        <dbReference type="SAM" id="MobiDB-lite"/>
    </source>
</evidence>